<proteinExistence type="predicted"/>
<keyword evidence="3" id="KW-0732">Signal</keyword>
<feature type="signal peptide" evidence="3">
    <location>
        <begin position="1"/>
        <end position="24"/>
    </location>
</feature>
<evidence type="ECO:0000313" key="6">
    <source>
        <dbReference type="Proteomes" id="UP001469365"/>
    </source>
</evidence>
<feature type="region of interest" description="Disordered" evidence="2">
    <location>
        <begin position="296"/>
        <end position="349"/>
    </location>
</feature>
<dbReference type="Proteomes" id="UP001469365">
    <property type="component" value="Unassembled WGS sequence"/>
</dbReference>
<dbReference type="PROSITE" id="PS51272">
    <property type="entry name" value="SLH"/>
    <property type="match status" value="3"/>
</dbReference>
<dbReference type="EC" id="3.5.1.28" evidence="5"/>
<dbReference type="InterPro" id="IPR050695">
    <property type="entry name" value="N-acetylmuramoyl_amidase_3"/>
</dbReference>
<feature type="domain" description="SLH" evidence="4">
    <location>
        <begin position="417"/>
        <end position="472"/>
    </location>
</feature>
<evidence type="ECO:0000256" key="2">
    <source>
        <dbReference type="SAM" id="MobiDB-lite"/>
    </source>
</evidence>
<feature type="chain" id="PRO_5047221341" evidence="3">
    <location>
        <begin position="25"/>
        <end position="472"/>
    </location>
</feature>
<comment type="caution">
    <text evidence="5">The sequence shown here is derived from an EMBL/GenBank/DDBJ whole genome shotgun (WGS) entry which is preliminary data.</text>
</comment>
<reference evidence="5 6" key="1">
    <citation type="submission" date="2024-04" db="EMBL/GenBank/DDBJ databases">
        <title>draft genome sequnece of Paenibacillus filicis.</title>
        <authorList>
            <person name="Kim D.-U."/>
        </authorList>
    </citation>
    <scope>NUCLEOTIDE SEQUENCE [LARGE SCALE GENOMIC DNA]</scope>
    <source>
        <strain evidence="5 6">KACC14197</strain>
    </source>
</reference>
<dbReference type="PANTHER" id="PTHR30404">
    <property type="entry name" value="N-ACETYLMURAMOYL-L-ALANINE AMIDASE"/>
    <property type="match status" value="1"/>
</dbReference>
<dbReference type="InterPro" id="IPR001119">
    <property type="entry name" value="SLH_dom"/>
</dbReference>
<dbReference type="InterPro" id="IPR002508">
    <property type="entry name" value="MurNAc-LAA_cat"/>
</dbReference>
<organism evidence="5 6">
    <name type="scientific">Paenibacillus filicis</name>
    <dbReference type="NCBI Taxonomy" id="669464"/>
    <lineage>
        <taxon>Bacteria</taxon>
        <taxon>Bacillati</taxon>
        <taxon>Bacillota</taxon>
        <taxon>Bacilli</taxon>
        <taxon>Bacillales</taxon>
        <taxon>Paenibacillaceae</taxon>
        <taxon>Paenibacillus</taxon>
    </lineage>
</organism>
<evidence type="ECO:0000256" key="1">
    <source>
        <dbReference type="ARBA" id="ARBA00022801"/>
    </source>
</evidence>
<sequence length="472" mass="49549">MKTKWLGAALAAFCLWASPGQVLATTVVVDAGHGGTDPGAIGVNGLQEKTVNLEISRKLRDLLVQRGYDVRMSRDSDTYLSLSERVAYTQAQKADFFVSIHANSYSNPATRGAMVLYYDDAHPQDSYPASEAMKALTPQSRDLAQKVLDGFLNKAGGENRGLVPSAVYVVRMGDIPSILVETAFLSNAQDAALLATDEARSKMAVGIADGIEAYMSASLSPFPDIKNHWAREAILRLKESGIVDGAAGGRFEPARALTRAEWITLLSRVFDLKHPGQACTDSKSSVSGAVYGDCTPAKTSDNGAGTGKTPGAPGTTVDAAKPGTTPDRTSSVRGAADATGKAGSGQPGGSLLSASAFKDVTPKHWAYDQLDLAVKAGLLEGYPDGTLRPNQTVSRAEVAALFQRLAKTPASTITASPFLDLPADHWAAQAVAALKSSGLIDGATATGFAPDRSMTRAEAATLLDRYISRKGK</sequence>
<protein>
    <submittedName>
        <fullName evidence="5">N-acetylmuramoyl-L-alanine amidase</fullName>
        <ecNumber evidence="5">3.5.1.28</ecNumber>
    </submittedName>
</protein>
<dbReference type="CDD" id="cd02696">
    <property type="entry name" value="MurNAc-LAA"/>
    <property type="match status" value="1"/>
</dbReference>
<dbReference type="GO" id="GO:0008745">
    <property type="term" value="F:N-acetylmuramoyl-L-alanine amidase activity"/>
    <property type="evidence" value="ECO:0007669"/>
    <property type="project" value="UniProtKB-EC"/>
</dbReference>
<feature type="compositionally biased region" description="Low complexity" evidence="2">
    <location>
        <begin position="307"/>
        <end position="316"/>
    </location>
</feature>
<keyword evidence="1 5" id="KW-0378">Hydrolase</keyword>
<dbReference type="Pfam" id="PF01520">
    <property type="entry name" value="Amidase_3"/>
    <property type="match status" value="1"/>
</dbReference>
<dbReference type="Gene3D" id="3.40.630.40">
    <property type="entry name" value="Zn-dependent exopeptidases"/>
    <property type="match status" value="1"/>
</dbReference>
<evidence type="ECO:0000256" key="3">
    <source>
        <dbReference type="SAM" id="SignalP"/>
    </source>
</evidence>
<evidence type="ECO:0000313" key="5">
    <source>
        <dbReference type="EMBL" id="MEK8131348.1"/>
    </source>
</evidence>
<name>A0ABU9DR37_9BACL</name>
<accession>A0ABU9DR37</accession>
<feature type="domain" description="SLH" evidence="4">
    <location>
        <begin position="353"/>
        <end position="416"/>
    </location>
</feature>
<dbReference type="RefSeq" id="WP_341418479.1">
    <property type="nucleotide sequence ID" value="NZ_JBBPCC010000020.1"/>
</dbReference>
<dbReference type="PANTHER" id="PTHR30404:SF0">
    <property type="entry name" value="N-ACETYLMURAMOYL-L-ALANINE AMIDASE AMIC"/>
    <property type="match status" value="1"/>
</dbReference>
<dbReference type="SMART" id="SM00646">
    <property type="entry name" value="Ami_3"/>
    <property type="match status" value="1"/>
</dbReference>
<dbReference type="SUPFAM" id="SSF53187">
    <property type="entry name" value="Zn-dependent exopeptidases"/>
    <property type="match status" value="1"/>
</dbReference>
<dbReference type="EMBL" id="JBBPCC010000020">
    <property type="protein sequence ID" value="MEK8131348.1"/>
    <property type="molecule type" value="Genomic_DNA"/>
</dbReference>
<keyword evidence="6" id="KW-1185">Reference proteome</keyword>
<feature type="domain" description="SLH" evidence="4">
    <location>
        <begin position="217"/>
        <end position="280"/>
    </location>
</feature>
<dbReference type="Pfam" id="PF00395">
    <property type="entry name" value="SLH"/>
    <property type="match status" value="3"/>
</dbReference>
<evidence type="ECO:0000259" key="4">
    <source>
        <dbReference type="PROSITE" id="PS51272"/>
    </source>
</evidence>
<gene>
    <name evidence="5" type="ORF">WMW72_25905</name>
</gene>